<feature type="compositionally biased region" description="Low complexity" evidence="2">
    <location>
        <begin position="23"/>
        <end position="35"/>
    </location>
</feature>
<feature type="region of interest" description="Disordered" evidence="2">
    <location>
        <begin position="23"/>
        <end position="125"/>
    </location>
</feature>
<sequence length="394" mass="43170">MRGFQLLLILALLAGELHCARTAAPPADAPETAPESPEPPPADQQTPPQAPGPTPPLPPPPPPPPPPRRRGSPHRRPPAPPKQDPGPPAAPNQDPAPPDQEDPAPPRLVVPPQDPAGVAAPAPPGMINRTTGCTTLLVLGDSTVDPGNNNHLPTTARANFLPYGLNFYGRRPTGRFTNGRLATDMLAEKLGISRIIPGFFDPNLRLAQLRRGVSFASGGSGYDDSTANRINVMSFSAQLRNLFRYKLLIRTLLGPRRAERLVNRAAFVISSGTDDLLSVYLATNRSNAISMELYENHLIAHVANYTQPIPYVSGHDNAWRKEIYFCRTAPDGLLANFPNFGGHRIRQMRRDIESARNFIQLKADSTVEFHKFSAPDKNFIHRHLYYYTFRDGGS</sequence>
<dbReference type="GO" id="GO:0016788">
    <property type="term" value="F:hydrolase activity, acting on ester bonds"/>
    <property type="evidence" value="ECO:0007669"/>
    <property type="project" value="InterPro"/>
</dbReference>
<gene>
    <name evidence="4" type="ORF">NCGR_LOCUS62182</name>
</gene>
<dbReference type="Gene3D" id="3.40.50.1110">
    <property type="entry name" value="SGNH hydrolase"/>
    <property type="match status" value="1"/>
</dbReference>
<dbReference type="OrthoDB" id="1600564at2759"/>
<dbReference type="Proteomes" id="UP000604825">
    <property type="component" value="Unassembled WGS sequence"/>
</dbReference>
<dbReference type="InterPro" id="IPR036514">
    <property type="entry name" value="SGNH_hydro_sf"/>
</dbReference>
<dbReference type="PANTHER" id="PTHR45642:SF7">
    <property type="entry name" value="GDSL ESTERASE_LIPASE"/>
    <property type="match status" value="1"/>
</dbReference>
<protein>
    <submittedName>
        <fullName evidence="4">Uncharacterized protein</fullName>
    </submittedName>
</protein>
<evidence type="ECO:0000313" key="4">
    <source>
        <dbReference type="EMBL" id="CAD6338084.1"/>
    </source>
</evidence>
<organism evidence="4 5">
    <name type="scientific">Miscanthus lutarioriparius</name>
    <dbReference type="NCBI Taxonomy" id="422564"/>
    <lineage>
        <taxon>Eukaryota</taxon>
        <taxon>Viridiplantae</taxon>
        <taxon>Streptophyta</taxon>
        <taxon>Embryophyta</taxon>
        <taxon>Tracheophyta</taxon>
        <taxon>Spermatophyta</taxon>
        <taxon>Magnoliopsida</taxon>
        <taxon>Liliopsida</taxon>
        <taxon>Poales</taxon>
        <taxon>Poaceae</taxon>
        <taxon>PACMAD clade</taxon>
        <taxon>Panicoideae</taxon>
        <taxon>Andropogonodae</taxon>
        <taxon>Andropogoneae</taxon>
        <taxon>Saccharinae</taxon>
        <taxon>Miscanthus</taxon>
    </lineage>
</organism>
<feature type="compositionally biased region" description="Basic residues" evidence="2">
    <location>
        <begin position="67"/>
        <end position="77"/>
    </location>
</feature>
<dbReference type="InterPro" id="IPR001087">
    <property type="entry name" value="GDSL"/>
</dbReference>
<feature type="compositionally biased region" description="Pro residues" evidence="2">
    <location>
        <begin position="78"/>
        <end position="114"/>
    </location>
</feature>
<evidence type="ECO:0000256" key="2">
    <source>
        <dbReference type="SAM" id="MobiDB-lite"/>
    </source>
</evidence>
<reference evidence="4" key="1">
    <citation type="submission" date="2020-10" db="EMBL/GenBank/DDBJ databases">
        <authorList>
            <person name="Han B."/>
            <person name="Lu T."/>
            <person name="Zhao Q."/>
            <person name="Huang X."/>
            <person name="Zhao Y."/>
        </authorList>
    </citation>
    <scope>NUCLEOTIDE SEQUENCE</scope>
</reference>
<dbReference type="InterPro" id="IPR050592">
    <property type="entry name" value="GDSL_lipolytic_enzyme"/>
</dbReference>
<dbReference type="PANTHER" id="PTHR45642">
    <property type="entry name" value="GDSL ESTERASE/LIPASE EXL3"/>
    <property type="match status" value="1"/>
</dbReference>
<evidence type="ECO:0000256" key="1">
    <source>
        <dbReference type="ARBA" id="ARBA00008668"/>
    </source>
</evidence>
<comment type="similarity">
    <text evidence="1">Belongs to the 'GDSL' lipolytic enzyme family.</text>
</comment>
<accession>A0A811S763</accession>
<proteinExistence type="inferred from homology"/>
<dbReference type="Pfam" id="PF00657">
    <property type="entry name" value="Lipase_GDSL"/>
    <property type="match status" value="1"/>
</dbReference>
<dbReference type="EMBL" id="CAJGYO010000018">
    <property type="protein sequence ID" value="CAD6338084.1"/>
    <property type="molecule type" value="Genomic_DNA"/>
</dbReference>
<feature type="compositionally biased region" description="Pro residues" evidence="2">
    <location>
        <begin position="36"/>
        <end position="66"/>
    </location>
</feature>
<dbReference type="AlphaFoldDB" id="A0A811S763"/>
<name>A0A811S763_9POAL</name>
<comment type="caution">
    <text evidence="4">The sequence shown here is derived from an EMBL/GenBank/DDBJ whole genome shotgun (WGS) entry which is preliminary data.</text>
</comment>
<feature type="chain" id="PRO_5032392632" evidence="3">
    <location>
        <begin position="20"/>
        <end position="394"/>
    </location>
</feature>
<keyword evidence="3" id="KW-0732">Signal</keyword>
<feature type="signal peptide" evidence="3">
    <location>
        <begin position="1"/>
        <end position="19"/>
    </location>
</feature>
<evidence type="ECO:0000256" key="3">
    <source>
        <dbReference type="SAM" id="SignalP"/>
    </source>
</evidence>
<evidence type="ECO:0000313" key="5">
    <source>
        <dbReference type="Proteomes" id="UP000604825"/>
    </source>
</evidence>
<keyword evidence="5" id="KW-1185">Reference proteome</keyword>